<name>A0A060SU23_PYCCI</name>
<dbReference type="OMA" id="ITAKRYW"/>
<organism evidence="3 4">
    <name type="scientific">Pycnoporus cinnabarinus</name>
    <name type="common">Cinnabar-red polypore</name>
    <name type="synonym">Trametes cinnabarina</name>
    <dbReference type="NCBI Taxonomy" id="5643"/>
    <lineage>
        <taxon>Eukaryota</taxon>
        <taxon>Fungi</taxon>
        <taxon>Dikarya</taxon>
        <taxon>Basidiomycota</taxon>
        <taxon>Agaricomycotina</taxon>
        <taxon>Agaricomycetes</taxon>
        <taxon>Polyporales</taxon>
        <taxon>Polyporaceae</taxon>
        <taxon>Trametes</taxon>
    </lineage>
</organism>
<reference evidence="3" key="1">
    <citation type="submission" date="2014-01" db="EMBL/GenBank/DDBJ databases">
        <title>The genome of the white-rot fungus Pycnoporus cinnabarinus: a basidiomycete model with a versatile arsenal for lignocellulosic biomass breakdown.</title>
        <authorList>
            <person name="Levasseur A."/>
            <person name="Lomascolo A."/>
            <person name="Ruiz-Duenas F.J."/>
            <person name="Uzan E."/>
            <person name="Piumi F."/>
            <person name="Kues U."/>
            <person name="Ram A.F.J."/>
            <person name="Murat C."/>
            <person name="Haon M."/>
            <person name="Benoit I."/>
            <person name="Arfi Y."/>
            <person name="Chevret D."/>
            <person name="Drula E."/>
            <person name="Kwon M.J."/>
            <person name="Gouret P."/>
            <person name="Lesage-Meessen L."/>
            <person name="Lombard V."/>
            <person name="Mariette J."/>
            <person name="Noirot C."/>
            <person name="Park J."/>
            <person name="Patyshakuliyeva A."/>
            <person name="Wieneger R.A.B."/>
            <person name="Wosten H.A.B."/>
            <person name="Martin F."/>
            <person name="Coutinho P.M."/>
            <person name="de Vries R."/>
            <person name="Martinez A.T."/>
            <person name="Klopp C."/>
            <person name="Pontarotti P."/>
            <person name="Henrissat B."/>
            <person name="Record E."/>
        </authorList>
    </citation>
    <scope>NUCLEOTIDE SEQUENCE [LARGE SCALE GENOMIC DNA]</scope>
    <source>
        <strain evidence="3">BRFM137</strain>
    </source>
</reference>
<gene>
    <name evidence="3" type="ORF">BN946_scf184616.g1</name>
</gene>
<dbReference type="PANTHER" id="PTHR43798:SF33">
    <property type="entry name" value="HYDROLASE, PUTATIVE (AFU_ORTHOLOGUE AFUA_2G14860)-RELATED"/>
    <property type="match status" value="1"/>
</dbReference>
<dbReference type="OrthoDB" id="94039at2759"/>
<feature type="compositionally biased region" description="Basic and acidic residues" evidence="1">
    <location>
        <begin position="348"/>
        <end position="357"/>
    </location>
</feature>
<evidence type="ECO:0000313" key="4">
    <source>
        <dbReference type="Proteomes" id="UP000029665"/>
    </source>
</evidence>
<dbReference type="InterPro" id="IPR029058">
    <property type="entry name" value="AB_hydrolase_fold"/>
</dbReference>
<dbReference type="STRING" id="5643.A0A060SU23"/>
<dbReference type="EMBL" id="CCBP010000618">
    <property type="protein sequence ID" value="CDO78052.1"/>
    <property type="molecule type" value="Genomic_DNA"/>
</dbReference>
<dbReference type="HOGENOM" id="CLU_032490_0_0_1"/>
<evidence type="ECO:0000259" key="2">
    <source>
        <dbReference type="Pfam" id="PF12697"/>
    </source>
</evidence>
<proteinExistence type="predicted"/>
<sequence>MQSKSYVFDPRPALPLLVTARRYWTSECALDDLDAITLVFCHATGFHKEQWEPTLEHLFGLLRSEPGKVKIRDAWCIDAPNHGEAAKLNEKALLWGYVPVFPWEEYARAVHLFLAGLGKGVDVDFSSRKLVGIGHSMGATAIMLAQTYHPLLPYLSVVLVDPMLLPPSVDTASGGPRNILLEGAEKRRDVWPSRADVWAQFTSRPSWRAWDERVLKLYVQHGLRELPTATYPEKTEGVTLTCTKVQEAACFRDKLGRTKAYRYLPHMCLAMPVHFIWGGIRDPILTEEVIATVMAEGTGRKHASERRVRGATHLVPQTQPEGLARALWDALNPSDAPSGSSDCQGGRSRLECESAKL</sequence>
<comment type="caution">
    <text evidence="3">The sequence shown here is derived from an EMBL/GenBank/DDBJ whole genome shotgun (WGS) entry which is preliminary data.</text>
</comment>
<dbReference type="GO" id="GO:0016020">
    <property type="term" value="C:membrane"/>
    <property type="evidence" value="ECO:0007669"/>
    <property type="project" value="TreeGrafter"/>
</dbReference>
<dbReference type="AlphaFoldDB" id="A0A060SU23"/>
<dbReference type="SUPFAM" id="SSF53474">
    <property type="entry name" value="alpha/beta-Hydrolases"/>
    <property type="match status" value="1"/>
</dbReference>
<dbReference type="Proteomes" id="UP000029665">
    <property type="component" value="Unassembled WGS sequence"/>
</dbReference>
<evidence type="ECO:0000313" key="3">
    <source>
        <dbReference type="EMBL" id="CDO78052.1"/>
    </source>
</evidence>
<dbReference type="InterPro" id="IPR050266">
    <property type="entry name" value="AB_hydrolase_sf"/>
</dbReference>
<dbReference type="PANTHER" id="PTHR43798">
    <property type="entry name" value="MONOACYLGLYCEROL LIPASE"/>
    <property type="match status" value="1"/>
</dbReference>
<dbReference type="Pfam" id="PF12697">
    <property type="entry name" value="Abhydrolase_6"/>
    <property type="match status" value="1"/>
</dbReference>
<accession>A0A060SU23</accession>
<dbReference type="Gene3D" id="3.40.50.1820">
    <property type="entry name" value="alpha/beta hydrolase"/>
    <property type="match status" value="1"/>
</dbReference>
<evidence type="ECO:0000256" key="1">
    <source>
        <dbReference type="SAM" id="MobiDB-lite"/>
    </source>
</evidence>
<dbReference type="InterPro" id="IPR000073">
    <property type="entry name" value="AB_hydrolase_1"/>
</dbReference>
<protein>
    <recommendedName>
        <fullName evidence="2">AB hydrolase-1 domain-containing protein</fullName>
    </recommendedName>
</protein>
<feature type="region of interest" description="Disordered" evidence="1">
    <location>
        <begin position="333"/>
        <end position="357"/>
    </location>
</feature>
<feature type="domain" description="AB hydrolase-1" evidence="2">
    <location>
        <begin position="38"/>
        <end position="326"/>
    </location>
</feature>
<keyword evidence="4" id="KW-1185">Reference proteome</keyword>